<gene>
    <name evidence="1" type="ORF">SSX86_033236</name>
</gene>
<evidence type="ECO:0000313" key="1">
    <source>
        <dbReference type="EMBL" id="KAK9047802.1"/>
    </source>
</evidence>
<protein>
    <submittedName>
        <fullName evidence="1">Uncharacterized protein</fullName>
    </submittedName>
</protein>
<feature type="non-terminal residue" evidence="1">
    <location>
        <position position="30"/>
    </location>
</feature>
<keyword evidence="2" id="KW-1185">Reference proteome</keyword>
<name>A0AAP0GGL1_9ASTR</name>
<dbReference type="Proteomes" id="UP001408789">
    <property type="component" value="Unassembled WGS sequence"/>
</dbReference>
<evidence type="ECO:0000313" key="2">
    <source>
        <dbReference type="Proteomes" id="UP001408789"/>
    </source>
</evidence>
<accession>A0AAP0GGL1</accession>
<comment type="caution">
    <text evidence="1">The sequence shown here is derived from an EMBL/GenBank/DDBJ whole genome shotgun (WGS) entry which is preliminary data.</text>
</comment>
<dbReference type="EMBL" id="JBCNJP010027855">
    <property type="protein sequence ID" value="KAK9047802.1"/>
    <property type="molecule type" value="Genomic_DNA"/>
</dbReference>
<reference evidence="1 2" key="1">
    <citation type="submission" date="2024-04" db="EMBL/GenBank/DDBJ databases">
        <title>The reference genome of an endangered Asteraceae, Deinandra increscens subsp. villosa, native to the Central Coast of California.</title>
        <authorList>
            <person name="Guilliams M."/>
            <person name="Hasenstab-Lehman K."/>
            <person name="Meyer R."/>
            <person name="Mcevoy S."/>
        </authorList>
    </citation>
    <scope>NUCLEOTIDE SEQUENCE [LARGE SCALE GENOMIC DNA]</scope>
    <source>
        <tissue evidence="1">Leaf</tissue>
    </source>
</reference>
<sequence>MVGPDIDVIAPGGSADKTNMFAVGEKVLAT</sequence>
<organism evidence="1 2">
    <name type="scientific">Deinandra increscens subsp. villosa</name>
    <dbReference type="NCBI Taxonomy" id="3103831"/>
    <lineage>
        <taxon>Eukaryota</taxon>
        <taxon>Viridiplantae</taxon>
        <taxon>Streptophyta</taxon>
        <taxon>Embryophyta</taxon>
        <taxon>Tracheophyta</taxon>
        <taxon>Spermatophyta</taxon>
        <taxon>Magnoliopsida</taxon>
        <taxon>eudicotyledons</taxon>
        <taxon>Gunneridae</taxon>
        <taxon>Pentapetalae</taxon>
        <taxon>asterids</taxon>
        <taxon>campanulids</taxon>
        <taxon>Asterales</taxon>
        <taxon>Asteraceae</taxon>
        <taxon>Asteroideae</taxon>
        <taxon>Heliantheae alliance</taxon>
        <taxon>Madieae</taxon>
        <taxon>Madiinae</taxon>
        <taxon>Deinandra</taxon>
    </lineage>
</organism>
<proteinExistence type="predicted"/>
<dbReference type="AlphaFoldDB" id="A0AAP0GGL1"/>